<reference evidence="2 3" key="1">
    <citation type="submission" date="2024-01" db="EMBL/GenBank/DDBJ databases">
        <title>The genomes of 5 underutilized Papilionoideae crops provide insights into root nodulation and disease resistanc.</title>
        <authorList>
            <person name="Jiang F."/>
        </authorList>
    </citation>
    <scope>NUCLEOTIDE SEQUENCE [LARGE SCALE GENOMIC DNA]</scope>
    <source>
        <strain evidence="2">LVBAO_FW01</strain>
        <tissue evidence="2">Leaves</tissue>
    </source>
</reference>
<dbReference type="Proteomes" id="UP001367508">
    <property type="component" value="Unassembled WGS sequence"/>
</dbReference>
<evidence type="ECO:0000256" key="1">
    <source>
        <dbReference type="SAM" id="MobiDB-lite"/>
    </source>
</evidence>
<organism evidence="2 3">
    <name type="scientific">Canavalia gladiata</name>
    <name type="common">Sword bean</name>
    <name type="synonym">Dolichos gladiatus</name>
    <dbReference type="NCBI Taxonomy" id="3824"/>
    <lineage>
        <taxon>Eukaryota</taxon>
        <taxon>Viridiplantae</taxon>
        <taxon>Streptophyta</taxon>
        <taxon>Embryophyta</taxon>
        <taxon>Tracheophyta</taxon>
        <taxon>Spermatophyta</taxon>
        <taxon>Magnoliopsida</taxon>
        <taxon>eudicotyledons</taxon>
        <taxon>Gunneridae</taxon>
        <taxon>Pentapetalae</taxon>
        <taxon>rosids</taxon>
        <taxon>fabids</taxon>
        <taxon>Fabales</taxon>
        <taxon>Fabaceae</taxon>
        <taxon>Papilionoideae</taxon>
        <taxon>50 kb inversion clade</taxon>
        <taxon>NPAAA clade</taxon>
        <taxon>indigoferoid/millettioid clade</taxon>
        <taxon>Phaseoleae</taxon>
        <taxon>Canavalia</taxon>
    </lineage>
</organism>
<comment type="caution">
    <text evidence="2">The sequence shown here is derived from an EMBL/GenBank/DDBJ whole genome shotgun (WGS) entry which is preliminary data.</text>
</comment>
<name>A0AAN9LYY6_CANGL</name>
<protein>
    <submittedName>
        <fullName evidence="2">Uncharacterized protein</fullName>
    </submittedName>
</protein>
<proteinExistence type="predicted"/>
<accession>A0AAN9LYY6</accession>
<sequence length="162" mass="18363">MNTTDNSRMQPQVLRYHEVLQEYGGIEMRMTNSQHAPINPYQAPIRPEDYNNDQPATISLGSVDLRLRTIIGGVPVFSLCSPVPKIHLLPPQEGFSYKKEKKQQQEKELGEDEFIPVEPDLGEEVEDEEPGEEDLGAPNEKFPVREEEPGLPEPPPVFKKSK</sequence>
<dbReference type="AlphaFoldDB" id="A0AAN9LYY6"/>
<dbReference type="EMBL" id="JAYMYQ010000003">
    <property type="protein sequence ID" value="KAK7344669.1"/>
    <property type="molecule type" value="Genomic_DNA"/>
</dbReference>
<feature type="compositionally biased region" description="Basic and acidic residues" evidence="1">
    <location>
        <begin position="96"/>
        <end position="108"/>
    </location>
</feature>
<evidence type="ECO:0000313" key="3">
    <source>
        <dbReference type="Proteomes" id="UP001367508"/>
    </source>
</evidence>
<feature type="region of interest" description="Disordered" evidence="1">
    <location>
        <begin position="90"/>
        <end position="162"/>
    </location>
</feature>
<gene>
    <name evidence="2" type="ORF">VNO77_14557</name>
</gene>
<keyword evidence="3" id="KW-1185">Reference proteome</keyword>
<evidence type="ECO:0000313" key="2">
    <source>
        <dbReference type="EMBL" id="KAK7344669.1"/>
    </source>
</evidence>
<feature type="compositionally biased region" description="Acidic residues" evidence="1">
    <location>
        <begin position="109"/>
        <end position="135"/>
    </location>
</feature>
<feature type="compositionally biased region" description="Pro residues" evidence="1">
    <location>
        <begin position="151"/>
        <end position="162"/>
    </location>
</feature>